<feature type="chain" id="PRO_5018106112" evidence="2">
    <location>
        <begin position="28"/>
        <end position="343"/>
    </location>
</feature>
<dbReference type="InterPro" id="IPR019734">
    <property type="entry name" value="TPR_rpt"/>
</dbReference>
<dbReference type="PANTHER" id="PTHR43019">
    <property type="entry name" value="SERINE ENDOPROTEASE DEGS"/>
    <property type="match status" value="1"/>
</dbReference>
<dbReference type="Gene3D" id="2.40.10.120">
    <property type="match status" value="1"/>
</dbReference>
<dbReference type="Pfam" id="PF13174">
    <property type="entry name" value="TPR_6"/>
    <property type="match status" value="1"/>
</dbReference>
<keyword evidence="1" id="KW-0802">TPR repeat</keyword>
<dbReference type="InterPro" id="IPR009003">
    <property type="entry name" value="Peptidase_S1_PA"/>
</dbReference>
<dbReference type="Proteomes" id="UP000275137">
    <property type="component" value="Unassembled WGS sequence"/>
</dbReference>
<dbReference type="SUPFAM" id="SSF50494">
    <property type="entry name" value="Trypsin-like serine proteases"/>
    <property type="match status" value="1"/>
</dbReference>
<dbReference type="InterPro" id="IPR011990">
    <property type="entry name" value="TPR-like_helical_dom_sf"/>
</dbReference>
<dbReference type="PANTHER" id="PTHR43019:SF23">
    <property type="entry name" value="PROTEASE DO-LIKE 5, CHLOROPLASTIC"/>
    <property type="match status" value="1"/>
</dbReference>
<evidence type="ECO:0000313" key="4">
    <source>
        <dbReference type="Proteomes" id="UP000275137"/>
    </source>
</evidence>
<protein>
    <submittedName>
        <fullName evidence="3">Serine protease</fullName>
    </submittedName>
</protein>
<evidence type="ECO:0000256" key="2">
    <source>
        <dbReference type="SAM" id="SignalP"/>
    </source>
</evidence>
<keyword evidence="4" id="KW-1185">Reference proteome</keyword>
<dbReference type="PROSITE" id="PS50005">
    <property type="entry name" value="TPR"/>
    <property type="match status" value="1"/>
</dbReference>
<comment type="caution">
    <text evidence="3">The sequence shown here is derived from an EMBL/GenBank/DDBJ whole genome shotgun (WGS) entry which is preliminary data.</text>
</comment>
<proteinExistence type="predicted"/>
<feature type="repeat" description="TPR" evidence="1">
    <location>
        <begin position="264"/>
        <end position="297"/>
    </location>
</feature>
<accession>A0A3N0V782</accession>
<keyword evidence="2" id="KW-0732">Signal</keyword>
<dbReference type="AlphaFoldDB" id="A0A3N0V782"/>
<organism evidence="3 4">
    <name type="scientific">Pseudomethylobacillus aquaticus</name>
    <dbReference type="NCBI Taxonomy" id="2676064"/>
    <lineage>
        <taxon>Bacteria</taxon>
        <taxon>Pseudomonadati</taxon>
        <taxon>Pseudomonadota</taxon>
        <taxon>Betaproteobacteria</taxon>
        <taxon>Nitrosomonadales</taxon>
        <taxon>Methylophilaceae</taxon>
        <taxon>Pseudomethylobacillus</taxon>
    </lineage>
</organism>
<evidence type="ECO:0000256" key="1">
    <source>
        <dbReference type="PROSITE-ProRule" id="PRU00339"/>
    </source>
</evidence>
<dbReference type="Gene3D" id="1.25.40.10">
    <property type="entry name" value="Tetratricopeptide repeat domain"/>
    <property type="match status" value="1"/>
</dbReference>
<evidence type="ECO:0000313" key="3">
    <source>
        <dbReference type="EMBL" id="ROH88464.1"/>
    </source>
</evidence>
<name>A0A3N0V782_9PROT</name>
<reference evidence="3 4" key="1">
    <citation type="submission" date="2018-10" db="EMBL/GenBank/DDBJ databases">
        <authorList>
            <person name="Chen W.-M."/>
        </authorList>
    </citation>
    <scope>NUCLEOTIDE SEQUENCE [LARGE SCALE GENOMIC DNA]</scope>
    <source>
        <strain evidence="3 4">H-5</strain>
    </source>
</reference>
<dbReference type="SUPFAM" id="SSF48452">
    <property type="entry name" value="TPR-like"/>
    <property type="match status" value="1"/>
</dbReference>
<dbReference type="RefSeq" id="WP_123236455.1">
    <property type="nucleotide sequence ID" value="NZ_RJVP01000001.1"/>
</dbReference>
<gene>
    <name evidence="3" type="ORF">ED236_03165</name>
</gene>
<dbReference type="Pfam" id="PF13365">
    <property type="entry name" value="Trypsin_2"/>
    <property type="match status" value="1"/>
</dbReference>
<keyword evidence="3" id="KW-0378">Hydrolase</keyword>
<keyword evidence="3" id="KW-0645">Protease</keyword>
<dbReference type="GO" id="GO:0008233">
    <property type="term" value="F:peptidase activity"/>
    <property type="evidence" value="ECO:0007669"/>
    <property type="project" value="UniProtKB-KW"/>
</dbReference>
<sequence>MSKLIASKLMLSSLSLSLLLPSLSAQAQPTREELFAMFASVVQVTVTFPDGSTGTGSGVVIEGDHVATNCHVLANANGANITKLQQAYTPIALKADWKHDLCLLKFDGLPMKPMPLRDTASLQYEEPVFVLSYPGDNPVPQPSFGSVKALYPYDGSVILRSDASFALGSSGGALFDQNKHLIGITTFKSPGRGSYFYNLPVEWIRKLLDAPEIRTLTATDMPFWSLPEQERPFFMQVVIPFQKRDWATVEQIAQTWHAREPANIDALYYLGSAQRGLKKLSEARTTFTSVITQNPRHLDAMSGLAEIALSNGDKAEALRMAALMQPLDSYEAETLEKRISALP</sequence>
<dbReference type="EMBL" id="RJVP01000001">
    <property type="protein sequence ID" value="ROH88464.1"/>
    <property type="molecule type" value="Genomic_DNA"/>
</dbReference>
<dbReference type="GO" id="GO:0006508">
    <property type="term" value="P:proteolysis"/>
    <property type="evidence" value="ECO:0007669"/>
    <property type="project" value="UniProtKB-KW"/>
</dbReference>
<feature type="signal peptide" evidence="2">
    <location>
        <begin position="1"/>
        <end position="27"/>
    </location>
</feature>